<feature type="transmembrane region" description="Helical" evidence="9">
    <location>
        <begin position="47"/>
        <end position="68"/>
    </location>
</feature>
<evidence type="ECO:0000256" key="6">
    <source>
        <dbReference type="ARBA" id="ARBA00022824"/>
    </source>
</evidence>
<comment type="similarity">
    <text evidence="3">Belongs to the LDAF1 family.</text>
</comment>
<dbReference type="RefSeq" id="XP_020491954.1">
    <property type="nucleotide sequence ID" value="XM_020636298.3"/>
</dbReference>
<sequence>MSEEMERKSSSGCSSGSELQQLWGSWSTQFNQLYEDPRVTRLMNTRLGLYLSSHPMLALTALLFSSLAALPVGLFLTFAAVTVVMSAVGFVFFEVFLLCVAGLTLVSVLIGIALFSAVASFITYVLYFTSSNILNRYYPHLRKGDMQEEQSEGETLGQKEM</sequence>
<dbReference type="PANTHER" id="PTHR14275:SF0">
    <property type="entry name" value="LIPID DROPLET ASSEMBLY FACTOR 1"/>
    <property type="match status" value="1"/>
</dbReference>
<dbReference type="GeneTree" id="ENSGT00940000175471"/>
<dbReference type="Pfam" id="PF16015">
    <property type="entry name" value="Promethin"/>
    <property type="match status" value="1"/>
</dbReference>
<evidence type="ECO:0000256" key="1">
    <source>
        <dbReference type="ARBA" id="ARBA00004477"/>
    </source>
</evidence>
<dbReference type="RefSeq" id="XP_020491953.1">
    <property type="nucleotide sequence ID" value="XM_020636297.3"/>
</dbReference>
<dbReference type="OrthoDB" id="9943433at2759"/>
<dbReference type="STRING" id="56723.ENSLBEP00000033179"/>
<evidence type="ECO:0000256" key="7">
    <source>
        <dbReference type="ARBA" id="ARBA00022989"/>
    </source>
</evidence>
<protein>
    <submittedName>
        <fullName evidence="10">Transmembrane protein 159</fullName>
    </submittedName>
</protein>
<organism evidence="10 11">
    <name type="scientific">Labrus bergylta</name>
    <name type="common">ballan wrasse</name>
    <dbReference type="NCBI Taxonomy" id="56723"/>
    <lineage>
        <taxon>Eukaryota</taxon>
        <taxon>Metazoa</taxon>
        <taxon>Chordata</taxon>
        <taxon>Craniata</taxon>
        <taxon>Vertebrata</taxon>
        <taxon>Euteleostomi</taxon>
        <taxon>Actinopterygii</taxon>
        <taxon>Neopterygii</taxon>
        <taxon>Teleostei</taxon>
        <taxon>Neoteleostei</taxon>
        <taxon>Acanthomorphata</taxon>
        <taxon>Eupercaria</taxon>
        <taxon>Labriformes</taxon>
        <taxon>Labridae</taxon>
        <taxon>Labrus</taxon>
    </lineage>
</organism>
<dbReference type="GO" id="GO:0005789">
    <property type="term" value="C:endoplasmic reticulum membrane"/>
    <property type="evidence" value="ECO:0007669"/>
    <property type="project" value="UniProtKB-SubCell"/>
</dbReference>
<dbReference type="Ensembl" id="ENSLBET00000034644.1">
    <property type="protein sequence ID" value="ENSLBEP00000033179.1"/>
    <property type="gene ID" value="ENSLBEG00000024999.1"/>
</dbReference>
<keyword evidence="6" id="KW-0256">Endoplasmic reticulum</keyword>
<keyword evidence="5 9" id="KW-0812">Transmembrane</keyword>
<reference evidence="10" key="2">
    <citation type="submission" date="2025-09" db="UniProtKB">
        <authorList>
            <consortium name="Ensembl"/>
        </authorList>
    </citation>
    <scope>IDENTIFICATION</scope>
</reference>
<name>A0A3Q3GPG1_9LABR</name>
<dbReference type="InParanoid" id="A0A3Q3GPG1"/>
<evidence type="ECO:0000313" key="11">
    <source>
        <dbReference type="Proteomes" id="UP000261660"/>
    </source>
</evidence>
<dbReference type="GeneID" id="109985871"/>
<evidence type="ECO:0000256" key="5">
    <source>
        <dbReference type="ARBA" id="ARBA00022692"/>
    </source>
</evidence>
<evidence type="ECO:0000313" key="10">
    <source>
        <dbReference type="Ensembl" id="ENSLBEP00000033179.1"/>
    </source>
</evidence>
<evidence type="ECO:0000256" key="8">
    <source>
        <dbReference type="ARBA" id="ARBA00023136"/>
    </source>
</evidence>
<keyword evidence="4" id="KW-0551">Lipid droplet</keyword>
<evidence type="ECO:0000256" key="3">
    <source>
        <dbReference type="ARBA" id="ARBA00007618"/>
    </source>
</evidence>
<evidence type="ECO:0000256" key="9">
    <source>
        <dbReference type="SAM" id="Phobius"/>
    </source>
</evidence>
<dbReference type="GO" id="GO:0005811">
    <property type="term" value="C:lipid droplet"/>
    <property type="evidence" value="ECO:0007669"/>
    <property type="project" value="UniProtKB-SubCell"/>
</dbReference>
<keyword evidence="11" id="KW-1185">Reference proteome</keyword>
<keyword evidence="8 9" id="KW-0472">Membrane</keyword>
<evidence type="ECO:0000256" key="4">
    <source>
        <dbReference type="ARBA" id="ARBA00022677"/>
    </source>
</evidence>
<accession>A0A3Q3GPG1</accession>
<comment type="subcellular location">
    <subcellularLocation>
        <location evidence="1">Endoplasmic reticulum membrane</location>
        <topology evidence="1">Multi-pass membrane protein</topology>
    </subcellularLocation>
    <subcellularLocation>
        <location evidence="2">Lipid droplet</location>
    </subcellularLocation>
</comment>
<keyword evidence="7 9" id="KW-1133">Transmembrane helix</keyword>
<evidence type="ECO:0000256" key="2">
    <source>
        <dbReference type="ARBA" id="ARBA00004502"/>
    </source>
</evidence>
<reference evidence="10" key="1">
    <citation type="submission" date="2025-08" db="UniProtKB">
        <authorList>
            <consortium name="Ensembl"/>
        </authorList>
    </citation>
    <scope>IDENTIFICATION</scope>
</reference>
<feature type="transmembrane region" description="Helical" evidence="9">
    <location>
        <begin position="105"/>
        <end position="127"/>
    </location>
</feature>
<feature type="transmembrane region" description="Helical" evidence="9">
    <location>
        <begin position="74"/>
        <end position="98"/>
    </location>
</feature>
<dbReference type="InterPro" id="IPR029709">
    <property type="entry name" value="LDAF1"/>
</dbReference>
<dbReference type="AlphaFoldDB" id="A0A3Q3GPG1"/>
<dbReference type="PANTHER" id="PTHR14275">
    <property type="entry name" value="PROMETHIN"/>
    <property type="match status" value="1"/>
</dbReference>
<dbReference type="Proteomes" id="UP000261660">
    <property type="component" value="Unplaced"/>
</dbReference>
<proteinExistence type="inferred from homology"/>